<evidence type="ECO:0000313" key="3">
    <source>
        <dbReference type="EMBL" id="KAH6588307.1"/>
    </source>
</evidence>
<gene>
    <name evidence="3" type="ORF">BASA50_010782</name>
    <name evidence="4" type="ORF">BASA50_010795</name>
</gene>
<dbReference type="Gene3D" id="1.20.1050.10">
    <property type="match status" value="1"/>
</dbReference>
<dbReference type="SUPFAM" id="SSF47616">
    <property type="entry name" value="GST C-terminal domain-like"/>
    <property type="match status" value="1"/>
</dbReference>
<dbReference type="InterPro" id="IPR040079">
    <property type="entry name" value="Glutathione_S-Trfase"/>
</dbReference>
<feature type="domain" description="GST C-terminal" evidence="2">
    <location>
        <begin position="94"/>
        <end position="220"/>
    </location>
</feature>
<dbReference type="InterPro" id="IPR036282">
    <property type="entry name" value="Glutathione-S-Trfase_C_sf"/>
</dbReference>
<dbReference type="PROSITE" id="PS50405">
    <property type="entry name" value="GST_CTER"/>
    <property type="match status" value="1"/>
</dbReference>
<dbReference type="SFLD" id="SFLDS00019">
    <property type="entry name" value="Glutathione_Transferase_(cytos"/>
    <property type="match status" value="1"/>
</dbReference>
<dbReference type="PROSITE" id="PS50404">
    <property type="entry name" value="GST_NTER"/>
    <property type="match status" value="1"/>
</dbReference>
<dbReference type="Proteomes" id="UP001648503">
    <property type="component" value="Unassembled WGS sequence"/>
</dbReference>
<dbReference type="SUPFAM" id="SSF52833">
    <property type="entry name" value="Thioredoxin-like"/>
    <property type="match status" value="1"/>
</dbReference>
<evidence type="ECO:0000313" key="4">
    <source>
        <dbReference type="EMBL" id="KAH6588320.1"/>
    </source>
</evidence>
<reference evidence="4 5" key="1">
    <citation type="submission" date="2021-02" db="EMBL/GenBank/DDBJ databases">
        <title>Variation within the Batrachochytrium salamandrivorans European outbreak.</title>
        <authorList>
            <person name="Kelly M."/>
            <person name="Pasmans F."/>
            <person name="Shea T.P."/>
            <person name="Munoz J.F."/>
            <person name="Carranza S."/>
            <person name="Cuomo C.A."/>
            <person name="Martel A."/>
        </authorList>
    </citation>
    <scope>NUCLEOTIDE SEQUENCE [LARGE SCALE GENOMIC DNA]</scope>
    <source>
        <strain evidence="4 5">AMFP18/2</strain>
    </source>
</reference>
<dbReference type="InterPro" id="IPR010987">
    <property type="entry name" value="Glutathione-S-Trfase_C-like"/>
</dbReference>
<name>A0ABQ8F0B9_9FUNG</name>
<evidence type="ECO:0000313" key="5">
    <source>
        <dbReference type="Proteomes" id="UP001648503"/>
    </source>
</evidence>
<dbReference type="InterPro" id="IPR004046">
    <property type="entry name" value="GST_C"/>
</dbReference>
<organism evidence="4 5">
    <name type="scientific">Batrachochytrium salamandrivorans</name>
    <dbReference type="NCBI Taxonomy" id="1357716"/>
    <lineage>
        <taxon>Eukaryota</taxon>
        <taxon>Fungi</taxon>
        <taxon>Fungi incertae sedis</taxon>
        <taxon>Chytridiomycota</taxon>
        <taxon>Chytridiomycota incertae sedis</taxon>
        <taxon>Chytridiomycetes</taxon>
        <taxon>Rhizophydiales</taxon>
        <taxon>Rhizophydiales incertae sedis</taxon>
        <taxon>Batrachochytrium</taxon>
    </lineage>
</organism>
<dbReference type="Pfam" id="PF14497">
    <property type="entry name" value="GST_C_3"/>
    <property type="match status" value="1"/>
</dbReference>
<dbReference type="InterPro" id="IPR004045">
    <property type="entry name" value="Glutathione_S-Trfase_N"/>
</dbReference>
<sequence>MSPITPKLKLTHFDVRARAEATRITLHVGGIPFEDERIPFVNEHDLGETWKAVKHSTPFDQIPVMTVNGTTQIAQSNAILRYAGIVSGMYPADDALKAALVDQMVMHVDDMTTTVIHTIFEADAHKKMMMRKAIADEKFPAMFTCMDKVIGMHSGGKWAVGDCMTIADISVYVLVVMIKSGLWDNIPVNAADKFARVNCVYEAVRTHPKVAEWEVAHVRK</sequence>
<comment type="caution">
    <text evidence="4">The sequence shown here is derived from an EMBL/GenBank/DDBJ whole genome shotgun (WGS) entry which is preliminary data.</text>
</comment>
<dbReference type="PANTHER" id="PTHR11571:SF252">
    <property type="entry name" value="GLUTATHIONE S-TRANSFERASE"/>
    <property type="match status" value="1"/>
</dbReference>
<dbReference type="CDD" id="cd03039">
    <property type="entry name" value="GST_N_Sigma_like"/>
    <property type="match status" value="1"/>
</dbReference>
<dbReference type="InterPro" id="IPR036249">
    <property type="entry name" value="Thioredoxin-like_sf"/>
</dbReference>
<protein>
    <recommendedName>
        <fullName evidence="6">Glutathione S-transferase</fullName>
    </recommendedName>
</protein>
<evidence type="ECO:0008006" key="6">
    <source>
        <dbReference type="Google" id="ProtNLM"/>
    </source>
</evidence>
<keyword evidence="5" id="KW-1185">Reference proteome</keyword>
<dbReference type="EMBL" id="JAFCIX010000522">
    <property type="protein sequence ID" value="KAH6588320.1"/>
    <property type="molecule type" value="Genomic_DNA"/>
</dbReference>
<proteinExistence type="predicted"/>
<accession>A0ABQ8F0B9</accession>
<dbReference type="EMBL" id="JAFCIX010000522">
    <property type="protein sequence ID" value="KAH6588307.1"/>
    <property type="molecule type" value="Genomic_DNA"/>
</dbReference>
<dbReference type="Gene3D" id="3.40.30.10">
    <property type="entry name" value="Glutaredoxin"/>
    <property type="match status" value="1"/>
</dbReference>
<feature type="domain" description="GST N-terminal" evidence="1">
    <location>
        <begin position="6"/>
        <end position="91"/>
    </location>
</feature>
<dbReference type="InterPro" id="IPR050213">
    <property type="entry name" value="GST_superfamily"/>
</dbReference>
<evidence type="ECO:0000259" key="2">
    <source>
        <dbReference type="PROSITE" id="PS50405"/>
    </source>
</evidence>
<dbReference type="Pfam" id="PF02798">
    <property type="entry name" value="GST_N"/>
    <property type="match status" value="1"/>
</dbReference>
<evidence type="ECO:0000259" key="1">
    <source>
        <dbReference type="PROSITE" id="PS50404"/>
    </source>
</evidence>
<dbReference type="CDD" id="cd03192">
    <property type="entry name" value="GST_C_Sigma_like"/>
    <property type="match status" value="1"/>
</dbReference>
<dbReference type="PANTHER" id="PTHR11571">
    <property type="entry name" value="GLUTATHIONE S-TRANSFERASE"/>
    <property type="match status" value="1"/>
</dbReference>